<sequence>MYFSNTKSNVDFNGTSLETGGNRNPQIWAGSVINTGTAGQPSYQPNTTAKYIPQDYFTSVQPAGMDIVDASYIKLRSLQLEYSIPTNRLGKSPFGQASIGVFGNNLFLWTPKSNKYVDPEMNSSGSGNEQGFDFTAQPSVRNYGFKLKVTF</sequence>
<keyword evidence="2" id="KW-1185">Reference proteome</keyword>
<dbReference type="RefSeq" id="WP_229688852.1">
    <property type="nucleotide sequence ID" value="NZ_BMJC01000002.1"/>
</dbReference>
<dbReference type="Proteomes" id="UP000607559">
    <property type="component" value="Unassembled WGS sequence"/>
</dbReference>
<dbReference type="EMBL" id="BMJC01000002">
    <property type="protein sequence ID" value="GGA96046.1"/>
    <property type="molecule type" value="Genomic_DNA"/>
</dbReference>
<gene>
    <name evidence="1" type="ORF">GCM10011511_19140</name>
</gene>
<evidence type="ECO:0000313" key="1">
    <source>
        <dbReference type="EMBL" id="GGA96046.1"/>
    </source>
</evidence>
<evidence type="ECO:0000313" key="2">
    <source>
        <dbReference type="Proteomes" id="UP000607559"/>
    </source>
</evidence>
<name>A0A8J2UCC7_9BACT</name>
<proteinExistence type="predicted"/>
<reference evidence="1" key="1">
    <citation type="journal article" date="2014" name="Int. J. Syst. Evol. Microbiol.">
        <title>Complete genome sequence of Corynebacterium casei LMG S-19264T (=DSM 44701T), isolated from a smear-ripened cheese.</title>
        <authorList>
            <consortium name="US DOE Joint Genome Institute (JGI-PGF)"/>
            <person name="Walter F."/>
            <person name="Albersmeier A."/>
            <person name="Kalinowski J."/>
            <person name="Ruckert C."/>
        </authorList>
    </citation>
    <scope>NUCLEOTIDE SEQUENCE</scope>
    <source>
        <strain evidence="1">CGMCC 1.15448</strain>
    </source>
</reference>
<evidence type="ECO:0008006" key="3">
    <source>
        <dbReference type="Google" id="ProtNLM"/>
    </source>
</evidence>
<comment type="caution">
    <text evidence="1">The sequence shown here is derived from an EMBL/GenBank/DDBJ whole genome shotgun (WGS) entry which is preliminary data.</text>
</comment>
<protein>
    <recommendedName>
        <fullName evidence="3">TonB-dependent receptor-like beta-barrel domain-containing protein</fullName>
    </recommendedName>
</protein>
<reference evidence="1" key="2">
    <citation type="submission" date="2020-09" db="EMBL/GenBank/DDBJ databases">
        <authorList>
            <person name="Sun Q."/>
            <person name="Zhou Y."/>
        </authorList>
    </citation>
    <scope>NUCLEOTIDE SEQUENCE</scope>
    <source>
        <strain evidence="1">CGMCC 1.15448</strain>
    </source>
</reference>
<dbReference type="AlphaFoldDB" id="A0A8J2UCC7"/>
<organism evidence="1 2">
    <name type="scientific">Puia dinghuensis</name>
    <dbReference type="NCBI Taxonomy" id="1792502"/>
    <lineage>
        <taxon>Bacteria</taxon>
        <taxon>Pseudomonadati</taxon>
        <taxon>Bacteroidota</taxon>
        <taxon>Chitinophagia</taxon>
        <taxon>Chitinophagales</taxon>
        <taxon>Chitinophagaceae</taxon>
        <taxon>Puia</taxon>
    </lineage>
</organism>
<accession>A0A8J2UCC7</accession>